<accession>A0A812SH83</accession>
<keyword evidence="2 3" id="KW-0663">Pyridoxal phosphate</keyword>
<comment type="similarity">
    <text evidence="3">Belongs to the trans-sulfuration enzymes family.</text>
</comment>
<proteinExistence type="inferred from homology"/>
<protein>
    <submittedName>
        <fullName evidence="5">CGS2 protein</fullName>
    </submittedName>
</protein>
<reference evidence="5" key="1">
    <citation type="submission" date="2021-02" db="EMBL/GenBank/DDBJ databases">
        <authorList>
            <person name="Dougan E. K."/>
            <person name="Rhodes N."/>
            <person name="Thang M."/>
            <person name="Chan C."/>
        </authorList>
    </citation>
    <scope>NUCLEOTIDE SEQUENCE</scope>
</reference>
<evidence type="ECO:0000256" key="3">
    <source>
        <dbReference type="RuleBase" id="RU362118"/>
    </source>
</evidence>
<comment type="caution">
    <text evidence="5">The sequence shown here is derived from an EMBL/GenBank/DDBJ whole genome shotgun (WGS) entry which is preliminary data.</text>
</comment>
<dbReference type="GO" id="GO:0019346">
    <property type="term" value="P:transsulfuration"/>
    <property type="evidence" value="ECO:0007669"/>
    <property type="project" value="InterPro"/>
</dbReference>
<evidence type="ECO:0000256" key="1">
    <source>
        <dbReference type="ARBA" id="ARBA00001933"/>
    </source>
</evidence>
<evidence type="ECO:0000313" key="6">
    <source>
        <dbReference type="Proteomes" id="UP000604046"/>
    </source>
</evidence>
<feature type="region of interest" description="Disordered" evidence="4">
    <location>
        <begin position="153"/>
        <end position="176"/>
    </location>
</feature>
<dbReference type="Proteomes" id="UP000604046">
    <property type="component" value="Unassembled WGS sequence"/>
</dbReference>
<sequence>LQTLNKRMTATSATADAVAAYLEAHPAVNRVMYPTLPSHPTYSLAQQYLTRGGPGCIWFHVGAAKKVVMSILAHGGGGPECKTSFGASSARVDPWPQQRPSNAWEWPRSENQGLEGTWLRLAVGYAEPLGETKAALDVLLAQLFPANTTVLSQPKPMKEAALPQQEAAPGLRWKRR</sequence>
<gene>
    <name evidence="5" type="primary">CGS2</name>
    <name evidence="5" type="ORF">SNAT2548_LOCUS27133</name>
</gene>
<dbReference type="PANTHER" id="PTHR11808">
    <property type="entry name" value="TRANS-SULFURATION ENZYME FAMILY MEMBER"/>
    <property type="match status" value="1"/>
</dbReference>
<dbReference type="GO" id="GO:0005737">
    <property type="term" value="C:cytoplasm"/>
    <property type="evidence" value="ECO:0007669"/>
    <property type="project" value="TreeGrafter"/>
</dbReference>
<evidence type="ECO:0000256" key="2">
    <source>
        <dbReference type="ARBA" id="ARBA00022898"/>
    </source>
</evidence>
<dbReference type="InterPro" id="IPR015422">
    <property type="entry name" value="PyrdxlP-dep_Trfase_small"/>
</dbReference>
<name>A0A812SH83_9DINO</name>
<dbReference type="AlphaFoldDB" id="A0A812SH83"/>
<dbReference type="SUPFAM" id="SSF53383">
    <property type="entry name" value="PLP-dependent transferases"/>
    <property type="match status" value="1"/>
</dbReference>
<feature type="non-terminal residue" evidence="5">
    <location>
        <position position="1"/>
    </location>
</feature>
<dbReference type="Gene3D" id="3.90.1150.10">
    <property type="entry name" value="Aspartate Aminotransferase, domain 1"/>
    <property type="match status" value="1"/>
</dbReference>
<dbReference type="EMBL" id="CAJNDS010002456">
    <property type="protein sequence ID" value="CAE7483375.1"/>
    <property type="molecule type" value="Genomic_DNA"/>
</dbReference>
<evidence type="ECO:0000313" key="5">
    <source>
        <dbReference type="EMBL" id="CAE7483375.1"/>
    </source>
</evidence>
<feature type="region of interest" description="Disordered" evidence="4">
    <location>
        <begin position="87"/>
        <end position="108"/>
    </location>
</feature>
<keyword evidence="6" id="KW-1185">Reference proteome</keyword>
<dbReference type="InterPro" id="IPR000277">
    <property type="entry name" value="Cys/Met-Metab_PyrdxlP-dep_enz"/>
</dbReference>
<comment type="cofactor">
    <cofactor evidence="1 3">
        <name>pyridoxal 5'-phosphate</name>
        <dbReference type="ChEBI" id="CHEBI:597326"/>
    </cofactor>
</comment>
<organism evidence="5 6">
    <name type="scientific">Symbiodinium natans</name>
    <dbReference type="NCBI Taxonomy" id="878477"/>
    <lineage>
        <taxon>Eukaryota</taxon>
        <taxon>Sar</taxon>
        <taxon>Alveolata</taxon>
        <taxon>Dinophyceae</taxon>
        <taxon>Suessiales</taxon>
        <taxon>Symbiodiniaceae</taxon>
        <taxon>Symbiodinium</taxon>
    </lineage>
</organism>
<dbReference type="Pfam" id="PF01053">
    <property type="entry name" value="Cys_Met_Meta_PP"/>
    <property type="match status" value="1"/>
</dbReference>
<dbReference type="OrthoDB" id="3512640at2759"/>
<dbReference type="GO" id="GO:0016846">
    <property type="term" value="F:carbon-sulfur lyase activity"/>
    <property type="evidence" value="ECO:0007669"/>
    <property type="project" value="TreeGrafter"/>
</dbReference>
<evidence type="ECO:0000256" key="4">
    <source>
        <dbReference type="SAM" id="MobiDB-lite"/>
    </source>
</evidence>
<dbReference type="InterPro" id="IPR015424">
    <property type="entry name" value="PyrdxlP-dep_Trfase"/>
</dbReference>
<dbReference type="GO" id="GO:0030170">
    <property type="term" value="F:pyridoxal phosphate binding"/>
    <property type="evidence" value="ECO:0007669"/>
    <property type="project" value="InterPro"/>
</dbReference>